<gene>
    <name evidence="5" type="ORF">BJG266_LOCUS47331</name>
    <name evidence="6" type="ORF">QVE165_LOCUS64370</name>
</gene>
<dbReference type="EMBL" id="CAJNOI010005478">
    <property type="protein sequence ID" value="CAF1565833.1"/>
    <property type="molecule type" value="Genomic_DNA"/>
</dbReference>
<dbReference type="SUPFAM" id="SSF48452">
    <property type="entry name" value="TPR-like"/>
    <property type="match status" value="1"/>
</dbReference>
<dbReference type="PROSITE" id="PS50005">
    <property type="entry name" value="TPR"/>
    <property type="match status" value="3"/>
</dbReference>
<evidence type="ECO:0000313" key="7">
    <source>
        <dbReference type="Proteomes" id="UP000663832"/>
    </source>
</evidence>
<feature type="domain" description="ADP ribosyltransferase" evidence="4">
    <location>
        <begin position="252"/>
        <end position="409"/>
    </location>
</feature>
<keyword evidence="1" id="KW-0677">Repeat</keyword>
<dbReference type="SMART" id="SM00028">
    <property type="entry name" value="TPR"/>
    <property type="match status" value="5"/>
</dbReference>
<evidence type="ECO:0000259" key="4">
    <source>
        <dbReference type="Pfam" id="PF03496"/>
    </source>
</evidence>
<proteinExistence type="predicted"/>
<dbReference type="EMBL" id="CAJNOM010005884">
    <property type="protein sequence ID" value="CAF1666709.1"/>
    <property type="molecule type" value="Genomic_DNA"/>
</dbReference>
<keyword evidence="2 3" id="KW-0802">TPR repeat</keyword>
<dbReference type="Gene3D" id="3.90.176.10">
    <property type="entry name" value="Toxin ADP-ribosyltransferase, Chain A, domain 1"/>
    <property type="match status" value="1"/>
</dbReference>
<organism evidence="6 7">
    <name type="scientific">Adineta steineri</name>
    <dbReference type="NCBI Taxonomy" id="433720"/>
    <lineage>
        <taxon>Eukaryota</taxon>
        <taxon>Metazoa</taxon>
        <taxon>Spiralia</taxon>
        <taxon>Gnathifera</taxon>
        <taxon>Rotifera</taxon>
        <taxon>Eurotatoria</taxon>
        <taxon>Bdelloidea</taxon>
        <taxon>Adinetida</taxon>
        <taxon>Adinetidae</taxon>
        <taxon>Adineta</taxon>
    </lineage>
</organism>
<dbReference type="Gene3D" id="1.25.40.10">
    <property type="entry name" value="Tetratricopeptide repeat domain"/>
    <property type="match status" value="2"/>
</dbReference>
<evidence type="ECO:0000256" key="3">
    <source>
        <dbReference type="PROSITE-ProRule" id="PRU00339"/>
    </source>
</evidence>
<dbReference type="OrthoDB" id="5986190at2759"/>
<dbReference type="PROSITE" id="PS50293">
    <property type="entry name" value="TPR_REGION"/>
    <property type="match status" value="1"/>
</dbReference>
<comment type="caution">
    <text evidence="6">The sequence shown here is derived from an EMBL/GenBank/DDBJ whole genome shotgun (WGS) entry which is preliminary data.</text>
</comment>
<dbReference type="InterPro" id="IPR003540">
    <property type="entry name" value="ADP-ribosyltransferase"/>
</dbReference>
<dbReference type="Proteomes" id="UP000663832">
    <property type="component" value="Unassembled WGS sequence"/>
</dbReference>
<accession>A0A816FXI8</accession>
<evidence type="ECO:0000256" key="2">
    <source>
        <dbReference type="ARBA" id="ARBA00022803"/>
    </source>
</evidence>
<evidence type="ECO:0000256" key="1">
    <source>
        <dbReference type="ARBA" id="ARBA00022737"/>
    </source>
</evidence>
<dbReference type="Proteomes" id="UP000663877">
    <property type="component" value="Unassembled WGS sequence"/>
</dbReference>
<evidence type="ECO:0000313" key="6">
    <source>
        <dbReference type="EMBL" id="CAF1666709.1"/>
    </source>
</evidence>
<feature type="non-terminal residue" evidence="6">
    <location>
        <position position="653"/>
    </location>
</feature>
<feature type="repeat" description="TPR" evidence="3">
    <location>
        <begin position="519"/>
        <end position="552"/>
    </location>
</feature>
<dbReference type="PANTHER" id="PTHR45641:SF19">
    <property type="entry name" value="NEPHROCYSTIN-3"/>
    <property type="match status" value="1"/>
</dbReference>
<feature type="repeat" description="TPR" evidence="3">
    <location>
        <begin position="603"/>
        <end position="636"/>
    </location>
</feature>
<dbReference type="GO" id="GO:0005576">
    <property type="term" value="C:extracellular region"/>
    <property type="evidence" value="ECO:0007669"/>
    <property type="project" value="InterPro"/>
</dbReference>
<dbReference type="Pfam" id="PF03496">
    <property type="entry name" value="ADPrib_exo_Tox"/>
    <property type="match status" value="1"/>
</dbReference>
<feature type="repeat" description="TPR" evidence="3">
    <location>
        <begin position="561"/>
        <end position="594"/>
    </location>
</feature>
<dbReference type="AlphaFoldDB" id="A0A816FXI8"/>
<reference evidence="6" key="1">
    <citation type="submission" date="2021-02" db="EMBL/GenBank/DDBJ databases">
        <authorList>
            <person name="Nowell W R."/>
        </authorList>
    </citation>
    <scope>NUCLEOTIDE SEQUENCE</scope>
</reference>
<dbReference type="PROSITE" id="PS51996">
    <property type="entry name" value="TR_MART"/>
    <property type="match status" value="1"/>
</dbReference>
<keyword evidence="7" id="KW-1185">Reference proteome</keyword>
<dbReference type="InterPro" id="IPR011990">
    <property type="entry name" value="TPR-like_helical_dom_sf"/>
</dbReference>
<dbReference type="InterPro" id="IPR019734">
    <property type="entry name" value="TPR_rpt"/>
</dbReference>
<protein>
    <recommendedName>
        <fullName evidence="4">ADP ribosyltransferase domain-containing protein</fullName>
    </recommendedName>
</protein>
<name>A0A816FXI8_9BILA</name>
<dbReference type="PANTHER" id="PTHR45641">
    <property type="entry name" value="TETRATRICOPEPTIDE REPEAT PROTEIN (AFU_ORTHOLOGUE AFUA_6G03870)"/>
    <property type="match status" value="1"/>
</dbReference>
<dbReference type="Pfam" id="PF13424">
    <property type="entry name" value="TPR_12"/>
    <property type="match status" value="2"/>
</dbReference>
<sequence length="653" mass="74588">MSGRKSKRSMPASSNAITTAAASSSADCAKQRIVQNFVLIWTDADIDESKKHCQDILARLRRIVNDVKICTETKQCMQRLKSISNEKAFIIVSGALGENLVPDIHSLAQVEAIYIFGRNIDSHEHWARNWSKIKGMYTEIKPVCEALQLAAKQCNEDSVSISFVSADVEDSTGISLISSDGEASSANLNQLEPTFMYTKIFKEILFEIEHGKEAITHLAKYCRDLYQSNVGELNIINEFERNYNPKTTVWWYTRECFTYQMLNRALRNLESDTIINMGFFICDLHRQIEKLHKKQVDGYNGTTFLVYRGQGLSKADFEKLRKTKNGLISFNNFLSTSKKREVAFEFAERASKKDNMAGILFVMTIDPSVSSAAFAVIKDVSYFKTEEEILFSMHTVFRIGEIKQIEKDNPLYQVELKLTADDDEQLRILTKCIREEINGSTGWRRLGRLLLKIGQINKAEELYIALLEQPSNENEKGHYYNQLGLIKYDQSDYTKAVLYHKKAIEIKGKMLSPDDPLLAISYSNIGMAYGEMGEYAKAVSFYEKALEIEQKRLSPDDPSLAKTYTNIGGMYCNMEQYLKALPFFEKDLEICQKTLPSNHPELATPYNNIGFVYENIQQYQKALLYFEQAQDILERSLPPNHHKIKNGQVGIDK</sequence>
<dbReference type="SUPFAM" id="SSF56399">
    <property type="entry name" value="ADP-ribosylation"/>
    <property type="match status" value="1"/>
</dbReference>
<evidence type="ECO:0000313" key="5">
    <source>
        <dbReference type="EMBL" id="CAF1565833.1"/>
    </source>
</evidence>